<proteinExistence type="predicted"/>
<accession>A0AAV4PN31</accession>
<keyword evidence="2" id="KW-1185">Reference proteome</keyword>
<protein>
    <submittedName>
        <fullName evidence="1">Uncharacterized protein</fullName>
    </submittedName>
</protein>
<comment type="caution">
    <text evidence="1">The sequence shown here is derived from an EMBL/GenBank/DDBJ whole genome shotgun (WGS) entry which is preliminary data.</text>
</comment>
<gene>
    <name evidence="1" type="ORF">CEXT_771221</name>
</gene>
<organism evidence="1 2">
    <name type="scientific">Caerostris extrusa</name>
    <name type="common">Bark spider</name>
    <name type="synonym">Caerostris bankana</name>
    <dbReference type="NCBI Taxonomy" id="172846"/>
    <lineage>
        <taxon>Eukaryota</taxon>
        <taxon>Metazoa</taxon>
        <taxon>Ecdysozoa</taxon>
        <taxon>Arthropoda</taxon>
        <taxon>Chelicerata</taxon>
        <taxon>Arachnida</taxon>
        <taxon>Araneae</taxon>
        <taxon>Araneomorphae</taxon>
        <taxon>Entelegynae</taxon>
        <taxon>Araneoidea</taxon>
        <taxon>Araneidae</taxon>
        <taxon>Caerostris</taxon>
    </lineage>
</organism>
<dbReference type="AlphaFoldDB" id="A0AAV4PN31"/>
<evidence type="ECO:0000313" key="2">
    <source>
        <dbReference type="Proteomes" id="UP001054945"/>
    </source>
</evidence>
<evidence type="ECO:0000313" key="1">
    <source>
        <dbReference type="EMBL" id="GIX98812.1"/>
    </source>
</evidence>
<name>A0AAV4PN31_CAEEX</name>
<reference evidence="1 2" key="1">
    <citation type="submission" date="2021-06" db="EMBL/GenBank/DDBJ databases">
        <title>Caerostris extrusa draft genome.</title>
        <authorList>
            <person name="Kono N."/>
            <person name="Arakawa K."/>
        </authorList>
    </citation>
    <scope>NUCLEOTIDE SEQUENCE [LARGE SCALE GENOMIC DNA]</scope>
</reference>
<sequence length="95" mass="10915">MNGPEREQLSDSFNTIAQRITHTYHRIRNHSENWREGGDSKDFDPPFTRRSMWDTVTKEGGGIKSYSSTPITMAANRVTQHTKIKAMNFPLSSEE</sequence>
<dbReference type="Proteomes" id="UP001054945">
    <property type="component" value="Unassembled WGS sequence"/>
</dbReference>
<dbReference type="EMBL" id="BPLR01004964">
    <property type="protein sequence ID" value="GIX98812.1"/>
    <property type="molecule type" value="Genomic_DNA"/>
</dbReference>